<dbReference type="EMBL" id="EQ973216">
    <property type="protein sequence ID" value="EFR54869.1"/>
    <property type="molecule type" value="Genomic_DNA"/>
</dbReference>
<gene>
    <name evidence="2" type="ORF">BFAG_03567</name>
</gene>
<reference evidence="2 3" key="1">
    <citation type="submission" date="2008-12" db="EMBL/GenBank/DDBJ databases">
        <title>Annotation of Bacteroides fragilis strain 3_1_12.</title>
        <authorList>
            <consortium name="The Broad Institute Genome Sequencing Platform"/>
            <person name="Ward D."/>
            <person name="Young S.K."/>
            <person name="Kodira C.D."/>
            <person name="Zeng Q."/>
            <person name="Koehrsen M."/>
            <person name="Alvarado L."/>
            <person name="Berlin A."/>
            <person name="Borenstein D."/>
            <person name="Chen Z."/>
            <person name="Engels R."/>
            <person name="Freedman E."/>
            <person name="Gellesch M."/>
            <person name="Goldberg J."/>
            <person name="Griggs A."/>
            <person name="Gujja S."/>
            <person name="Heiman D."/>
            <person name="Hepburn T."/>
            <person name="Howarth C."/>
            <person name="Jen D."/>
            <person name="Larson L."/>
            <person name="Lewis B."/>
            <person name="Mehta T."/>
            <person name="Park D."/>
            <person name="Pearson M."/>
            <person name="Roberts A."/>
            <person name="Saif S."/>
            <person name="Shea T."/>
            <person name="Shenoy N."/>
            <person name="Sisk P."/>
            <person name="Stolte C."/>
            <person name="Sykes S."/>
            <person name="Walk T."/>
            <person name="White J."/>
            <person name="Yandava C."/>
            <person name="Allen-Vercoe E."/>
            <person name="Strauss J."/>
            <person name="Ambrose C."/>
            <person name="Lander E."/>
            <person name="Nusbaum C."/>
            <person name="Galagan J."/>
            <person name="Birren B."/>
        </authorList>
    </citation>
    <scope>NUCLEOTIDE SEQUENCE [LARGE SCALE GENOMIC DNA]</scope>
    <source>
        <strain evidence="2 3">3_1_12</strain>
    </source>
</reference>
<sequence length="156" mass="17649">MTLQSTNEMEIKKLTQSEKRMAMDLAWEVFIEFEGPDYPQEGTDHFRSFIDNTEMVGEMEVYGAFDGNILAGMIALRSSGSHISLFFVRKTYQQRGIGKRLFETAIRNGHAETITVNSSPYAVGIYHKLGFTAVAGEKTENGIRFTPMEYKSELKS</sequence>
<dbReference type="Proteomes" id="UP000005101">
    <property type="component" value="Unassembled WGS sequence"/>
</dbReference>
<protein>
    <submittedName>
        <fullName evidence="2">Acetyltransferase, GNAT family</fullName>
    </submittedName>
</protein>
<dbReference type="Pfam" id="PF13673">
    <property type="entry name" value="Acetyltransf_10"/>
    <property type="match status" value="1"/>
</dbReference>
<dbReference type="CDD" id="cd04301">
    <property type="entry name" value="NAT_SF"/>
    <property type="match status" value="1"/>
</dbReference>
<evidence type="ECO:0000313" key="2">
    <source>
        <dbReference type="EMBL" id="EFR54869.1"/>
    </source>
</evidence>
<dbReference type="PANTHER" id="PTHR43451:SF1">
    <property type="entry name" value="ACETYLTRANSFERASE"/>
    <property type="match status" value="1"/>
</dbReference>
<dbReference type="Gene3D" id="3.40.630.30">
    <property type="match status" value="1"/>
</dbReference>
<evidence type="ECO:0000259" key="1">
    <source>
        <dbReference type="PROSITE" id="PS51186"/>
    </source>
</evidence>
<dbReference type="InterPro" id="IPR016181">
    <property type="entry name" value="Acyl_CoA_acyltransferase"/>
</dbReference>
<dbReference type="InterPro" id="IPR052564">
    <property type="entry name" value="N-acetyltrans/Recomb-assoc"/>
</dbReference>
<name>A0ABN0BPW8_BACFG</name>
<organism evidence="2 3">
    <name type="scientific">Bacteroides fragilis 3_1_12</name>
    <dbReference type="NCBI Taxonomy" id="457424"/>
    <lineage>
        <taxon>Bacteria</taxon>
        <taxon>Pseudomonadati</taxon>
        <taxon>Bacteroidota</taxon>
        <taxon>Bacteroidia</taxon>
        <taxon>Bacteroidales</taxon>
        <taxon>Bacteroidaceae</taxon>
        <taxon>Bacteroides</taxon>
    </lineage>
</organism>
<dbReference type="PANTHER" id="PTHR43451">
    <property type="entry name" value="ACETYLTRANSFERASE (GNAT) FAMILY PROTEIN"/>
    <property type="match status" value="1"/>
</dbReference>
<dbReference type="SUPFAM" id="SSF55729">
    <property type="entry name" value="Acyl-CoA N-acyltransferases (Nat)"/>
    <property type="match status" value="1"/>
</dbReference>
<dbReference type="InterPro" id="IPR000182">
    <property type="entry name" value="GNAT_dom"/>
</dbReference>
<dbReference type="PROSITE" id="PS51186">
    <property type="entry name" value="GNAT"/>
    <property type="match status" value="1"/>
</dbReference>
<accession>A0ABN0BPW8</accession>
<evidence type="ECO:0000313" key="3">
    <source>
        <dbReference type="Proteomes" id="UP000005101"/>
    </source>
</evidence>
<feature type="domain" description="N-acetyltransferase" evidence="1">
    <location>
        <begin position="9"/>
        <end position="153"/>
    </location>
</feature>
<proteinExistence type="predicted"/>
<keyword evidence="3" id="KW-1185">Reference proteome</keyword>